<dbReference type="EMBL" id="JAGEUA010000006">
    <property type="protein sequence ID" value="KAL0973902.1"/>
    <property type="molecule type" value="Genomic_DNA"/>
</dbReference>
<name>A0ABD0WKJ5_UMBPY</name>
<evidence type="ECO:0000256" key="1">
    <source>
        <dbReference type="ARBA" id="ARBA00004496"/>
    </source>
</evidence>
<evidence type="ECO:0000313" key="5">
    <source>
        <dbReference type="Proteomes" id="UP001557470"/>
    </source>
</evidence>
<keyword evidence="3" id="KW-0963">Cytoplasm</keyword>
<comment type="subcellular location">
    <subcellularLocation>
        <location evidence="1">Cytoplasm</location>
    </subcellularLocation>
</comment>
<dbReference type="PANTHER" id="PTHR12478:SF18">
    <property type="entry name" value="REGULATED IN DEVELOPMENT AND DNA DAMAGE RESPONSE 2"/>
    <property type="match status" value="1"/>
</dbReference>
<comment type="caution">
    <text evidence="4">The sequence shown here is derived from an EMBL/GenBank/DDBJ whole genome shotgun (WGS) entry which is preliminary data.</text>
</comment>
<dbReference type="GO" id="GO:0005737">
    <property type="term" value="C:cytoplasm"/>
    <property type="evidence" value="ECO:0007669"/>
    <property type="project" value="UniProtKB-SubCell"/>
</dbReference>
<proteinExistence type="inferred from homology"/>
<dbReference type="PANTHER" id="PTHR12478">
    <property type="entry name" value="DNA-DAMAGE-INDUCIBLE TRANSCRIPT 4 PROTEIN DDIT4"/>
    <property type="match status" value="1"/>
</dbReference>
<gene>
    <name evidence="4" type="ORF">UPYG_G00212590</name>
</gene>
<organism evidence="4 5">
    <name type="scientific">Umbra pygmaea</name>
    <name type="common">Eastern mudminnow</name>
    <dbReference type="NCBI Taxonomy" id="75934"/>
    <lineage>
        <taxon>Eukaryota</taxon>
        <taxon>Metazoa</taxon>
        <taxon>Chordata</taxon>
        <taxon>Craniata</taxon>
        <taxon>Vertebrata</taxon>
        <taxon>Euteleostomi</taxon>
        <taxon>Actinopterygii</taxon>
        <taxon>Neopterygii</taxon>
        <taxon>Teleostei</taxon>
        <taxon>Protacanthopterygii</taxon>
        <taxon>Esociformes</taxon>
        <taxon>Umbridae</taxon>
        <taxon>Umbra</taxon>
    </lineage>
</organism>
<dbReference type="AlphaFoldDB" id="A0ABD0WKJ5"/>
<keyword evidence="5" id="KW-1185">Reference proteome</keyword>
<dbReference type="InterPro" id="IPR038281">
    <property type="entry name" value="RTP801-like_C_sf"/>
</dbReference>
<dbReference type="InterPro" id="IPR012918">
    <property type="entry name" value="RTP801-like"/>
</dbReference>
<sequence length="208" mass="23801">MVHNPALVFGHRMQNAKSEEDSVLDVMRKFLCQISSSDESDVRRGSLESCDFVKERSSSIDSETTLDYEEKIFQDHMANQIERCLSDAKESYLRCQVLLLPRPLIFKVARDVVRSSQGEPCGFRGAFIKIYLETSPGLALQMLGTISTDLNVTPTFELSIVFKLDKEGWPPLKHIFVNRDKVLKLQPRYRLVKKKLYSSASPVIHEFN</sequence>
<dbReference type="Pfam" id="PF07809">
    <property type="entry name" value="RTP801_C"/>
    <property type="match status" value="1"/>
</dbReference>
<evidence type="ECO:0000256" key="2">
    <source>
        <dbReference type="ARBA" id="ARBA00010670"/>
    </source>
</evidence>
<reference evidence="4 5" key="1">
    <citation type="submission" date="2024-06" db="EMBL/GenBank/DDBJ databases">
        <authorList>
            <person name="Pan Q."/>
            <person name="Wen M."/>
            <person name="Jouanno E."/>
            <person name="Zahm M."/>
            <person name="Klopp C."/>
            <person name="Cabau C."/>
            <person name="Louis A."/>
            <person name="Berthelot C."/>
            <person name="Parey E."/>
            <person name="Roest Crollius H."/>
            <person name="Montfort J."/>
            <person name="Robinson-Rechavi M."/>
            <person name="Bouchez O."/>
            <person name="Lampietro C."/>
            <person name="Lopez Roques C."/>
            <person name="Donnadieu C."/>
            <person name="Postlethwait J."/>
            <person name="Bobe J."/>
            <person name="Verreycken H."/>
            <person name="Guiguen Y."/>
        </authorList>
    </citation>
    <scope>NUCLEOTIDE SEQUENCE [LARGE SCALE GENOMIC DNA]</scope>
    <source>
        <strain evidence="4">Up_M1</strain>
        <tissue evidence="4">Testis</tissue>
    </source>
</reference>
<evidence type="ECO:0000313" key="4">
    <source>
        <dbReference type="EMBL" id="KAL0973902.1"/>
    </source>
</evidence>
<accession>A0ABD0WKJ5</accession>
<dbReference type="Proteomes" id="UP001557470">
    <property type="component" value="Unassembled WGS sequence"/>
</dbReference>
<evidence type="ECO:0008006" key="6">
    <source>
        <dbReference type="Google" id="ProtNLM"/>
    </source>
</evidence>
<protein>
    <recommendedName>
        <fullName evidence="6">DNA damage-inducible transcript 4-like protein</fullName>
    </recommendedName>
</protein>
<comment type="similarity">
    <text evidence="2">Belongs to the DDIT4 family.</text>
</comment>
<evidence type="ECO:0000256" key="3">
    <source>
        <dbReference type="ARBA" id="ARBA00022490"/>
    </source>
</evidence>
<dbReference type="Gene3D" id="3.90.470.40">
    <property type="entry name" value="RTP801-like"/>
    <property type="match status" value="1"/>
</dbReference>